<dbReference type="InterPro" id="IPR034660">
    <property type="entry name" value="DinB/YfiT-like"/>
</dbReference>
<reference evidence="3 4" key="2">
    <citation type="submission" date="2020-03" db="EMBL/GenBank/DDBJ databases">
        <authorList>
            <person name="Ichikawa N."/>
            <person name="Kimura A."/>
            <person name="Kitahashi Y."/>
            <person name="Uohara A."/>
        </authorList>
    </citation>
    <scope>NUCLEOTIDE SEQUENCE [LARGE SCALE GENOMIC DNA]</scope>
    <source>
        <strain evidence="3 4">NBRC 107702</strain>
    </source>
</reference>
<dbReference type="KEGG" id="pfla:Pflav_019440"/>
<dbReference type="Pfam" id="PF03992">
    <property type="entry name" value="ABM"/>
    <property type="match status" value="1"/>
</dbReference>
<dbReference type="SUPFAM" id="SSF109854">
    <property type="entry name" value="DinB/YfiT-like putative metalloenzymes"/>
    <property type="match status" value="1"/>
</dbReference>
<dbReference type="EMBL" id="AP022870">
    <property type="protein sequence ID" value="BCB75534.1"/>
    <property type="molecule type" value="Genomic_DNA"/>
</dbReference>
<evidence type="ECO:0000259" key="2">
    <source>
        <dbReference type="Pfam" id="PF03992"/>
    </source>
</evidence>
<sequence length="216" mass="23691">MAVVKINAIEVPEGAGPELERRFAARLHAVEHQPGFLGFELLRPVAGRAATSSTPSGRAKRLSRHGPRARPGRHTRVPTVSRWRPAPPCWSSRWSSKPDALASAAEIRWRAGPGWPDDAGMAISDADGPVPARWTRSTVYQDMWVDPDDDPRETDVQAVDERGVLLEYLRYYRHTLEMKCAGLDAEQLAQRSVPPSTMSLLGLVRHLAEGSGTSAG</sequence>
<dbReference type="Proteomes" id="UP000502508">
    <property type="component" value="Chromosome"/>
</dbReference>
<keyword evidence="4" id="KW-1185">Reference proteome</keyword>
<evidence type="ECO:0000313" key="4">
    <source>
        <dbReference type="Proteomes" id="UP000502508"/>
    </source>
</evidence>
<dbReference type="InterPro" id="IPR007138">
    <property type="entry name" value="ABM_dom"/>
</dbReference>
<dbReference type="SUPFAM" id="SSF54909">
    <property type="entry name" value="Dimeric alpha+beta barrel"/>
    <property type="match status" value="1"/>
</dbReference>
<evidence type="ECO:0000313" key="3">
    <source>
        <dbReference type="EMBL" id="BCB75534.1"/>
    </source>
</evidence>
<dbReference type="Gene3D" id="1.20.120.450">
    <property type="entry name" value="dinb family like domain"/>
    <property type="match status" value="1"/>
</dbReference>
<dbReference type="AlphaFoldDB" id="A0A6F8XNX5"/>
<organism evidence="3 4">
    <name type="scientific">Phytohabitans flavus</name>
    <dbReference type="NCBI Taxonomy" id="1076124"/>
    <lineage>
        <taxon>Bacteria</taxon>
        <taxon>Bacillati</taxon>
        <taxon>Actinomycetota</taxon>
        <taxon>Actinomycetes</taxon>
        <taxon>Micromonosporales</taxon>
        <taxon>Micromonosporaceae</taxon>
    </lineage>
</organism>
<proteinExistence type="predicted"/>
<feature type="region of interest" description="Disordered" evidence="1">
    <location>
        <begin position="48"/>
        <end position="82"/>
    </location>
</feature>
<gene>
    <name evidence="3" type="ORF">Pflav_019440</name>
</gene>
<name>A0A6F8XNX5_9ACTN</name>
<protein>
    <recommendedName>
        <fullName evidence="2">ABM domain-containing protein</fullName>
    </recommendedName>
</protein>
<feature type="compositionally biased region" description="Basic residues" evidence="1">
    <location>
        <begin position="58"/>
        <end position="76"/>
    </location>
</feature>
<reference evidence="3 4" key="1">
    <citation type="submission" date="2020-03" db="EMBL/GenBank/DDBJ databases">
        <title>Whole genome shotgun sequence of Phytohabitans flavus NBRC 107702.</title>
        <authorList>
            <person name="Komaki H."/>
            <person name="Tamura T."/>
        </authorList>
    </citation>
    <scope>NUCLEOTIDE SEQUENCE [LARGE SCALE GENOMIC DNA]</scope>
    <source>
        <strain evidence="3 4">NBRC 107702</strain>
    </source>
</reference>
<accession>A0A6F8XNX5</accession>
<feature type="domain" description="ABM" evidence="2">
    <location>
        <begin position="3"/>
        <end position="47"/>
    </location>
</feature>
<evidence type="ECO:0000256" key="1">
    <source>
        <dbReference type="SAM" id="MobiDB-lite"/>
    </source>
</evidence>
<dbReference type="InterPro" id="IPR007061">
    <property type="entry name" value="MST-like"/>
</dbReference>
<dbReference type="Pfam" id="PF04978">
    <property type="entry name" value="MST"/>
    <property type="match status" value="1"/>
</dbReference>
<dbReference type="InterPro" id="IPR011008">
    <property type="entry name" value="Dimeric_a/b-barrel"/>
</dbReference>
<dbReference type="Gene3D" id="3.30.70.100">
    <property type="match status" value="1"/>
</dbReference>